<proteinExistence type="predicted"/>
<name>A0A9P5NBW3_GYMJU</name>
<organism evidence="1 2">
    <name type="scientific">Gymnopilus junonius</name>
    <name type="common">Spectacular rustgill mushroom</name>
    <name type="synonym">Gymnopilus spectabilis subsp. junonius</name>
    <dbReference type="NCBI Taxonomy" id="109634"/>
    <lineage>
        <taxon>Eukaryota</taxon>
        <taxon>Fungi</taxon>
        <taxon>Dikarya</taxon>
        <taxon>Basidiomycota</taxon>
        <taxon>Agaricomycotina</taxon>
        <taxon>Agaricomycetes</taxon>
        <taxon>Agaricomycetidae</taxon>
        <taxon>Agaricales</taxon>
        <taxon>Agaricineae</taxon>
        <taxon>Hymenogastraceae</taxon>
        <taxon>Gymnopilus</taxon>
    </lineage>
</organism>
<evidence type="ECO:0000313" key="1">
    <source>
        <dbReference type="EMBL" id="KAF8875604.1"/>
    </source>
</evidence>
<protein>
    <submittedName>
        <fullName evidence="1">Uncharacterized protein</fullName>
    </submittedName>
</protein>
<sequence length="145" mass="16299">MWQPLSRFARDLITICLYPDAITEFSRPALPSRNQRAKPRALLLGAWLRMPFSLPLLSDRQKHANALLEAYILQTIIEAQESASVHDTDSTGSYWEMNSEKAGSDNGSDASSGWGMEIEDEYKTGFPDIFCSYLCITPDCFNSLL</sequence>
<dbReference type="EMBL" id="JADNYJ010000194">
    <property type="protein sequence ID" value="KAF8875604.1"/>
    <property type="molecule type" value="Genomic_DNA"/>
</dbReference>
<comment type="caution">
    <text evidence="1">The sequence shown here is derived from an EMBL/GenBank/DDBJ whole genome shotgun (WGS) entry which is preliminary data.</text>
</comment>
<reference evidence="1" key="1">
    <citation type="submission" date="2020-11" db="EMBL/GenBank/DDBJ databases">
        <authorList>
            <consortium name="DOE Joint Genome Institute"/>
            <person name="Ahrendt S."/>
            <person name="Riley R."/>
            <person name="Andreopoulos W."/>
            <person name="LaButti K."/>
            <person name="Pangilinan J."/>
            <person name="Ruiz-duenas F.J."/>
            <person name="Barrasa J.M."/>
            <person name="Sanchez-Garcia M."/>
            <person name="Camarero S."/>
            <person name="Miyauchi S."/>
            <person name="Serrano A."/>
            <person name="Linde D."/>
            <person name="Babiker R."/>
            <person name="Drula E."/>
            <person name="Ayuso-Fernandez I."/>
            <person name="Pacheco R."/>
            <person name="Padilla G."/>
            <person name="Ferreira P."/>
            <person name="Barriuso J."/>
            <person name="Kellner H."/>
            <person name="Castanera R."/>
            <person name="Alfaro M."/>
            <person name="Ramirez L."/>
            <person name="Pisabarro A.G."/>
            <person name="Kuo A."/>
            <person name="Tritt A."/>
            <person name="Lipzen A."/>
            <person name="He G."/>
            <person name="Yan M."/>
            <person name="Ng V."/>
            <person name="Cullen D."/>
            <person name="Martin F."/>
            <person name="Rosso M.-N."/>
            <person name="Henrissat B."/>
            <person name="Hibbett D."/>
            <person name="Martinez A.T."/>
            <person name="Grigoriev I.V."/>
        </authorList>
    </citation>
    <scope>NUCLEOTIDE SEQUENCE</scope>
    <source>
        <strain evidence="1">AH 44721</strain>
    </source>
</reference>
<gene>
    <name evidence="1" type="ORF">CPB84DRAFT_1752643</name>
</gene>
<keyword evidence="2" id="KW-1185">Reference proteome</keyword>
<accession>A0A9P5NBW3</accession>
<dbReference type="AlphaFoldDB" id="A0A9P5NBW3"/>
<dbReference type="Proteomes" id="UP000724874">
    <property type="component" value="Unassembled WGS sequence"/>
</dbReference>
<evidence type="ECO:0000313" key="2">
    <source>
        <dbReference type="Proteomes" id="UP000724874"/>
    </source>
</evidence>